<gene>
    <name evidence="2" type="ORF">SAMN04488120_11310</name>
</gene>
<feature type="transmembrane region" description="Helical" evidence="1">
    <location>
        <begin position="63"/>
        <end position="83"/>
    </location>
</feature>
<sequence length="118" mass="12331">MVKACGLRHHALHIEIAHCLLAMLAVFASISSILLGAALLLIGNGLIGTLLALRASSEGYTDGVIGLIMSAYFCGFLVGTFIAPRIVMRVGHIRAFALFAAIASAIAIQHALIIHPVS</sequence>
<keyword evidence="3" id="KW-1185">Reference proteome</keyword>
<protein>
    <recommendedName>
        <fullName evidence="4">Major facilitator superfamily (MFS) profile domain-containing protein</fullName>
    </recommendedName>
</protein>
<reference evidence="2 3" key="1">
    <citation type="submission" date="2016-10" db="EMBL/GenBank/DDBJ databases">
        <authorList>
            <person name="de Groot N.N."/>
        </authorList>
    </citation>
    <scope>NUCLEOTIDE SEQUENCE [LARGE SCALE GENOMIC DNA]</scope>
    <source>
        <strain evidence="2 3">DSM 23609</strain>
    </source>
</reference>
<feature type="transmembrane region" description="Helical" evidence="1">
    <location>
        <begin position="95"/>
        <end position="114"/>
    </location>
</feature>
<dbReference type="GO" id="GO:0005886">
    <property type="term" value="C:plasma membrane"/>
    <property type="evidence" value="ECO:0007669"/>
    <property type="project" value="TreeGrafter"/>
</dbReference>
<keyword evidence="1" id="KW-1133">Transmembrane helix</keyword>
<keyword evidence="1" id="KW-0812">Transmembrane</keyword>
<evidence type="ECO:0000313" key="3">
    <source>
        <dbReference type="Proteomes" id="UP000199771"/>
    </source>
</evidence>
<dbReference type="PANTHER" id="PTHR23521:SF3">
    <property type="entry name" value="MFS TRANSPORTER"/>
    <property type="match status" value="1"/>
</dbReference>
<evidence type="ECO:0000256" key="1">
    <source>
        <dbReference type="SAM" id="Phobius"/>
    </source>
</evidence>
<dbReference type="SUPFAM" id="SSF103473">
    <property type="entry name" value="MFS general substrate transporter"/>
    <property type="match status" value="1"/>
</dbReference>
<dbReference type="EMBL" id="FOOC01000013">
    <property type="protein sequence ID" value="SFF61777.1"/>
    <property type="molecule type" value="Genomic_DNA"/>
</dbReference>
<evidence type="ECO:0008006" key="4">
    <source>
        <dbReference type="Google" id="ProtNLM"/>
    </source>
</evidence>
<dbReference type="PANTHER" id="PTHR23521">
    <property type="entry name" value="TRANSPORTER MFS SUPERFAMILY"/>
    <property type="match status" value="1"/>
</dbReference>
<dbReference type="Proteomes" id="UP000199771">
    <property type="component" value="Unassembled WGS sequence"/>
</dbReference>
<organism evidence="2 3">
    <name type="scientific">Fontimonas thermophila</name>
    <dbReference type="NCBI Taxonomy" id="1076937"/>
    <lineage>
        <taxon>Bacteria</taxon>
        <taxon>Pseudomonadati</taxon>
        <taxon>Pseudomonadota</taxon>
        <taxon>Gammaproteobacteria</taxon>
        <taxon>Nevskiales</taxon>
        <taxon>Nevskiaceae</taxon>
        <taxon>Fontimonas</taxon>
    </lineage>
</organism>
<proteinExistence type="predicted"/>
<dbReference type="InterPro" id="IPR036259">
    <property type="entry name" value="MFS_trans_sf"/>
</dbReference>
<dbReference type="RefSeq" id="WP_200769604.1">
    <property type="nucleotide sequence ID" value="NZ_FOOC01000013.1"/>
</dbReference>
<name>A0A1I2K975_9GAMM</name>
<dbReference type="AlphaFoldDB" id="A0A1I2K975"/>
<feature type="transmembrane region" description="Helical" evidence="1">
    <location>
        <begin position="20"/>
        <end position="43"/>
    </location>
</feature>
<keyword evidence="1" id="KW-0472">Membrane</keyword>
<dbReference type="STRING" id="1076937.SAMN04488120_11310"/>
<accession>A0A1I2K975</accession>
<evidence type="ECO:0000313" key="2">
    <source>
        <dbReference type="EMBL" id="SFF61777.1"/>
    </source>
</evidence>